<comment type="similarity">
    <text evidence="2">Belongs to the EI24 family.</text>
</comment>
<evidence type="ECO:0000256" key="2">
    <source>
        <dbReference type="ARBA" id="ARBA00010970"/>
    </source>
</evidence>
<keyword evidence="4 7" id="KW-1133">Transmembrane helix</keyword>
<evidence type="ECO:0008006" key="10">
    <source>
        <dbReference type="Google" id="ProtNLM"/>
    </source>
</evidence>
<evidence type="ECO:0000256" key="7">
    <source>
        <dbReference type="SAM" id="Phobius"/>
    </source>
</evidence>
<keyword evidence="9" id="KW-1185">Reference proteome</keyword>
<evidence type="ECO:0000313" key="9">
    <source>
        <dbReference type="Proteomes" id="UP000037069"/>
    </source>
</evidence>
<gene>
    <name evidence="8" type="ORF">FF38_14360</name>
</gene>
<dbReference type="PANTHER" id="PTHR21389">
    <property type="entry name" value="P53 INDUCED PROTEIN"/>
    <property type="match status" value="1"/>
</dbReference>
<evidence type="ECO:0000256" key="3">
    <source>
        <dbReference type="ARBA" id="ARBA00022692"/>
    </source>
</evidence>
<evidence type="ECO:0000256" key="5">
    <source>
        <dbReference type="ARBA" id="ARBA00023136"/>
    </source>
</evidence>
<proteinExistence type="inferred from homology"/>
<dbReference type="PANTHER" id="PTHR21389:SF0">
    <property type="entry name" value="ETOPOSIDE-INDUCED PROTEIN 2.4 HOMOLOG"/>
    <property type="match status" value="1"/>
</dbReference>
<dbReference type="GO" id="GO:0016020">
    <property type="term" value="C:membrane"/>
    <property type="evidence" value="ECO:0007669"/>
    <property type="project" value="UniProtKB-SubCell"/>
</dbReference>
<keyword evidence="3 7" id="KW-0812">Transmembrane</keyword>
<feature type="compositionally biased region" description="Basic and acidic residues" evidence="6">
    <location>
        <begin position="433"/>
        <end position="442"/>
    </location>
</feature>
<feature type="transmembrane region" description="Helical" evidence="7">
    <location>
        <begin position="164"/>
        <end position="188"/>
    </location>
</feature>
<comment type="subcellular location">
    <subcellularLocation>
        <location evidence="1">Membrane</location>
        <topology evidence="1">Multi-pass membrane protein</topology>
    </subcellularLocation>
</comment>
<feature type="transmembrane region" description="Helical" evidence="7">
    <location>
        <begin position="121"/>
        <end position="144"/>
    </location>
</feature>
<dbReference type="AlphaFoldDB" id="A0A0L0CG84"/>
<reference evidence="8 9" key="1">
    <citation type="journal article" date="2015" name="Nat. Commun.">
        <title>Lucilia cuprina genome unlocks parasitic fly biology to underpin future interventions.</title>
        <authorList>
            <person name="Anstead C.A."/>
            <person name="Korhonen P.K."/>
            <person name="Young N.D."/>
            <person name="Hall R.S."/>
            <person name="Jex A.R."/>
            <person name="Murali S.C."/>
            <person name="Hughes D.S."/>
            <person name="Lee S.F."/>
            <person name="Perry T."/>
            <person name="Stroehlein A.J."/>
            <person name="Ansell B.R."/>
            <person name="Breugelmans B."/>
            <person name="Hofmann A."/>
            <person name="Qu J."/>
            <person name="Dugan S."/>
            <person name="Lee S.L."/>
            <person name="Chao H."/>
            <person name="Dinh H."/>
            <person name="Han Y."/>
            <person name="Doddapaneni H.V."/>
            <person name="Worley K.C."/>
            <person name="Muzny D.M."/>
            <person name="Ioannidis P."/>
            <person name="Waterhouse R.M."/>
            <person name="Zdobnov E.M."/>
            <person name="James P.J."/>
            <person name="Bagnall N.H."/>
            <person name="Kotze A.C."/>
            <person name="Gibbs R.A."/>
            <person name="Richards S."/>
            <person name="Batterham P."/>
            <person name="Gasser R.B."/>
        </authorList>
    </citation>
    <scope>NUCLEOTIDE SEQUENCE [LARGE SCALE GENOMIC DNA]</scope>
    <source>
        <strain evidence="8 9">LS</strain>
        <tissue evidence="8">Full body</tissue>
    </source>
</reference>
<feature type="region of interest" description="Disordered" evidence="6">
    <location>
        <begin position="82"/>
        <end position="108"/>
    </location>
</feature>
<dbReference type="GO" id="GO:0016236">
    <property type="term" value="P:macroautophagy"/>
    <property type="evidence" value="ECO:0007669"/>
    <property type="project" value="TreeGrafter"/>
</dbReference>
<feature type="transmembrane region" description="Helical" evidence="7">
    <location>
        <begin position="247"/>
        <end position="266"/>
    </location>
</feature>
<feature type="transmembrane region" description="Helical" evidence="7">
    <location>
        <begin position="221"/>
        <end position="241"/>
    </location>
</feature>
<evidence type="ECO:0000256" key="6">
    <source>
        <dbReference type="SAM" id="MobiDB-lite"/>
    </source>
</evidence>
<organism evidence="8 9">
    <name type="scientific">Lucilia cuprina</name>
    <name type="common">Green bottle fly</name>
    <name type="synonym">Australian sheep blowfly</name>
    <dbReference type="NCBI Taxonomy" id="7375"/>
    <lineage>
        <taxon>Eukaryota</taxon>
        <taxon>Metazoa</taxon>
        <taxon>Ecdysozoa</taxon>
        <taxon>Arthropoda</taxon>
        <taxon>Hexapoda</taxon>
        <taxon>Insecta</taxon>
        <taxon>Pterygota</taxon>
        <taxon>Neoptera</taxon>
        <taxon>Endopterygota</taxon>
        <taxon>Diptera</taxon>
        <taxon>Brachycera</taxon>
        <taxon>Muscomorpha</taxon>
        <taxon>Oestroidea</taxon>
        <taxon>Calliphoridae</taxon>
        <taxon>Luciliinae</taxon>
        <taxon>Lucilia</taxon>
    </lineage>
</organism>
<comment type="caution">
    <text evidence="8">The sequence shown here is derived from an EMBL/GenBank/DDBJ whole genome shotgun (WGS) entry which is preliminary data.</text>
</comment>
<feature type="compositionally biased region" description="Basic and acidic residues" evidence="6">
    <location>
        <begin position="82"/>
        <end position="100"/>
    </location>
</feature>
<feature type="compositionally biased region" description="Low complexity" evidence="6">
    <location>
        <begin position="376"/>
        <end position="391"/>
    </location>
</feature>
<dbReference type="OrthoDB" id="266518at2759"/>
<evidence type="ECO:0000313" key="8">
    <source>
        <dbReference type="EMBL" id="KNC31260.1"/>
    </source>
</evidence>
<dbReference type="EMBL" id="JRES01000438">
    <property type="protein sequence ID" value="KNC31260.1"/>
    <property type="molecule type" value="Genomic_DNA"/>
</dbReference>
<evidence type="ECO:0000256" key="1">
    <source>
        <dbReference type="ARBA" id="ARBA00004141"/>
    </source>
</evidence>
<dbReference type="Pfam" id="PF07264">
    <property type="entry name" value="EI24"/>
    <property type="match status" value="1"/>
</dbReference>
<feature type="region of interest" description="Disordered" evidence="6">
    <location>
        <begin position="370"/>
        <end position="480"/>
    </location>
</feature>
<dbReference type="STRING" id="7375.A0A0L0CG84"/>
<dbReference type="GO" id="GO:0005783">
    <property type="term" value="C:endoplasmic reticulum"/>
    <property type="evidence" value="ECO:0007669"/>
    <property type="project" value="TreeGrafter"/>
</dbReference>
<sequence>MDSIKTVSLAFFYGLCDSIKGMTLVFYIDAEIHRQKAEEEAERQLARADAQLFESRHGTARRSPSPVPSSASAMFEEHLQRERSAINKENPDERRLDSLKKKQKPAEPSIPFKEKKIAKQVLKCCALNGGFTWMSIILFEQILLPTLKFILTLCYGDKSQDLHMIWGWLQSILSIIFGMMWVLPIFLLSKIVSSLWFADIANEAYKVRKGPPSLIPNISKLVADFLFSLVVQAIFLVQSMLVNLLPFPYVGEVLCFVHLCLLYSLYSFEYKWFNMGWELHRRLSYIEINWPYFMGFGVPLTVLTNMSSSVIVSSCIFSIFFPLFILSGNEAKPVIGTTDTPLRLFSPTIFVSNLLFGGRKANITASKLAQHKKHNQQQQQLHQQQLLQKQRNQLHRRSSAKDNSPSPSPSLQIPAPQFRYPQPPQRISPARLTPERQFRSDLSRTQIRYNEGTRTLIPTPVPGAPVAPTTTQAKTTNQRR</sequence>
<accession>A0A0L0CG84</accession>
<dbReference type="OMA" id="KCCLLNG"/>
<protein>
    <recommendedName>
        <fullName evidence="10">Etoposide-induced protein 2.4</fullName>
    </recommendedName>
</protein>
<keyword evidence="5 7" id="KW-0472">Membrane</keyword>
<feature type="transmembrane region" description="Helical" evidence="7">
    <location>
        <begin position="286"/>
        <end position="303"/>
    </location>
</feature>
<dbReference type="Proteomes" id="UP000037069">
    <property type="component" value="Unassembled WGS sequence"/>
</dbReference>
<dbReference type="InterPro" id="IPR059112">
    <property type="entry name" value="CysZ/EI24"/>
</dbReference>
<feature type="compositionally biased region" description="Polar residues" evidence="6">
    <location>
        <begin position="401"/>
        <end position="411"/>
    </location>
</feature>
<evidence type="ECO:0000256" key="4">
    <source>
        <dbReference type="ARBA" id="ARBA00022989"/>
    </source>
</evidence>
<name>A0A0L0CG84_LUCCU</name>